<evidence type="ECO:0000313" key="1">
    <source>
        <dbReference type="EMBL" id="EAT48558.1"/>
    </source>
</evidence>
<dbReference type="SUPFAM" id="SSF88723">
    <property type="entry name" value="PIN domain-like"/>
    <property type="match status" value="1"/>
</dbReference>
<organism evidence="1 2">
    <name type="scientific">Aedes aegypti</name>
    <name type="common">Yellowfever mosquito</name>
    <name type="synonym">Culex aegypti</name>
    <dbReference type="NCBI Taxonomy" id="7159"/>
    <lineage>
        <taxon>Eukaryota</taxon>
        <taxon>Metazoa</taxon>
        <taxon>Ecdysozoa</taxon>
        <taxon>Arthropoda</taxon>
        <taxon>Hexapoda</taxon>
        <taxon>Insecta</taxon>
        <taxon>Pterygota</taxon>
        <taxon>Neoptera</taxon>
        <taxon>Endopterygota</taxon>
        <taxon>Diptera</taxon>
        <taxon>Nematocera</taxon>
        <taxon>Culicoidea</taxon>
        <taxon>Culicidae</taxon>
        <taxon>Culicinae</taxon>
        <taxon>Aedini</taxon>
        <taxon>Aedes</taxon>
        <taxon>Stegomyia</taxon>
    </lineage>
</organism>
<dbReference type="AlphaFoldDB" id="Q17P75"/>
<dbReference type="InterPro" id="IPR029060">
    <property type="entry name" value="PIN-like_dom_sf"/>
</dbReference>
<reference evidence="1" key="3">
    <citation type="submission" date="2012-09" db="EMBL/GenBank/DDBJ databases">
        <authorList>
            <consortium name="VectorBase"/>
        </authorList>
    </citation>
    <scope>NUCLEOTIDE SEQUENCE</scope>
    <source>
        <strain evidence="1">Liverpool</strain>
    </source>
</reference>
<evidence type="ECO:0000313" key="2">
    <source>
        <dbReference type="Proteomes" id="UP000682892"/>
    </source>
</evidence>
<dbReference type="Proteomes" id="UP000682892">
    <property type="component" value="Unassembled WGS sequence"/>
</dbReference>
<dbReference type="eggNOG" id="ENOG502QRMW">
    <property type="taxonomic scope" value="Eukaryota"/>
</dbReference>
<dbReference type="OMA" id="NMEHEIL"/>
<accession>Q17P75</accession>
<gene>
    <name evidence="1" type="ORF">AaeL_AAEL000426</name>
</gene>
<reference evidence="1" key="1">
    <citation type="submission" date="2005-10" db="EMBL/GenBank/DDBJ databases">
        <authorList>
            <person name="Loftus B.J."/>
            <person name="Nene V.M."/>
            <person name="Hannick L.I."/>
            <person name="Bidwell S."/>
            <person name="Haas B."/>
            <person name="Amedeo P."/>
            <person name="Orvis J."/>
            <person name="Wortman J.R."/>
            <person name="White O.R."/>
            <person name="Salzberg S."/>
            <person name="Shumway M."/>
            <person name="Koo H."/>
            <person name="Zhao Y."/>
            <person name="Holmes M."/>
            <person name="Miller J."/>
            <person name="Schatz M."/>
            <person name="Pop M."/>
            <person name="Pai G."/>
            <person name="Utterback T."/>
            <person name="Rogers Y.-H."/>
            <person name="Kravitz S."/>
            <person name="Fraser C.M."/>
        </authorList>
    </citation>
    <scope>NUCLEOTIDE SEQUENCE</scope>
    <source>
        <strain evidence="1">Liverpool</strain>
    </source>
</reference>
<dbReference type="EMBL" id="CH477193">
    <property type="protein sequence ID" value="EAT48558.1"/>
    <property type="molecule type" value="Genomic_DNA"/>
</dbReference>
<protein>
    <submittedName>
        <fullName evidence="1">AAEL000426-PA</fullName>
    </submittedName>
</protein>
<reference evidence="1" key="2">
    <citation type="journal article" date="2007" name="Science">
        <title>Genome sequence of Aedes aegypti, a major arbovirus vector.</title>
        <authorList>
            <person name="Nene V."/>
            <person name="Wortman J.R."/>
            <person name="Lawson D."/>
            <person name="Haas B."/>
            <person name="Kodira C."/>
            <person name="Tu Z.J."/>
            <person name="Loftus B."/>
            <person name="Xi Z."/>
            <person name="Megy K."/>
            <person name="Grabherr M."/>
            <person name="Ren Q."/>
            <person name="Zdobnov E.M."/>
            <person name="Lobo N.F."/>
            <person name="Campbell K.S."/>
            <person name="Brown S.E."/>
            <person name="Bonaldo M.F."/>
            <person name="Zhu J."/>
            <person name="Sinkins S.P."/>
            <person name="Hogenkamp D.G."/>
            <person name="Amedeo P."/>
            <person name="Arensburger P."/>
            <person name="Atkinson P.W."/>
            <person name="Bidwell S."/>
            <person name="Biedler J."/>
            <person name="Birney E."/>
            <person name="Bruggner R.V."/>
            <person name="Costas J."/>
            <person name="Coy M.R."/>
            <person name="Crabtree J."/>
            <person name="Crawford M."/>
            <person name="Debruyn B."/>
            <person name="Decaprio D."/>
            <person name="Eiglmeier K."/>
            <person name="Eisenstadt E."/>
            <person name="El-Dorry H."/>
            <person name="Gelbart W.M."/>
            <person name="Gomes S.L."/>
            <person name="Hammond M."/>
            <person name="Hannick L.I."/>
            <person name="Hogan J.R."/>
            <person name="Holmes M.H."/>
            <person name="Jaffe D."/>
            <person name="Johnston J.S."/>
            <person name="Kennedy R.C."/>
            <person name="Koo H."/>
            <person name="Kravitz S."/>
            <person name="Kriventseva E.V."/>
            <person name="Kulp D."/>
            <person name="Labutti K."/>
            <person name="Lee E."/>
            <person name="Li S."/>
            <person name="Lovin D.D."/>
            <person name="Mao C."/>
            <person name="Mauceli E."/>
            <person name="Menck C.F."/>
            <person name="Miller J.R."/>
            <person name="Montgomery P."/>
            <person name="Mori A."/>
            <person name="Nascimento A.L."/>
            <person name="Naveira H.F."/>
            <person name="Nusbaum C."/>
            <person name="O'leary S."/>
            <person name="Orvis J."/>
            <person name="Pertea M."/>
            <person name="Quesneville H."/>
            <person name="Reidenbach K.R."/>
            <person name="Rogers Y.H."/>
            <person name="Roth C.W."/>
            <person name="Schneider J.R."/>
            <person name="Schatz M."/>
            <person name="Shumway M."/>
            <person name="Stanke M."/>
            <person name="Stinson E.O."/>
            <person name="Tubio J.M."/>
            <person name="Vanzee J.P."/>
            <person name="Verjovski-Almeida S."/>
            <person name="Werner D."/>
            <person name="White O."/>
            <person name="Wyder S."/>
            <person name="Zeng Q."/>
            <person name="Zhao Q."/>
            <person name="Zhao Y."/>
            <person name="Hill C.A."/>
            <person name="Raikhel A.S."/>
            <person name="Soares M.B."/>
            <person name="Knudson D.L."/>
            <person name="Lee N.H."/>
            <person name="Galagan J."/>
            <person name="Salzberg S.L."/>
            <person name="Paulsen I.T."/>
            <person name="Dimopoulos G."/>
            <person name="Collins F.H."/>
            <person name="Birren B."/>
            <person name="Fraser-Liggett C.M."/>
            <person name="Severson D.W."/>
        </authorList>
    </citation>
    <scope>NUCLEOTIDE SEQUENCE [LARGE SCALE GENOMIC DNA]</scope>
    <source>
        <strain evidence="1">Liverpool</strain>
    </source>
</reference>
<proteinExistence type="predicted"/>
<sequence length="457" mass="53037">MGVRHLETYVCTEVHNGFNRVNIEAQIRIRGLDAASPVIVIDLISLYRLMNLADLRGLLYGGRFNQVANLLENFFAKLVNLGARLEFFYDGPVQDTKYDIWAKRQDEKYHKMLEIINVDRGSDLGWIVNRLQHSIPNNTLYPTRKIATKYGEVMASVAMERHRLHDLQGLLAVLVIQVVNFETIHTMQYNHVELVRNLGLSLKSTAALNELLGRVFGRAAVNDDLKEHFKASLDFYQTEYEDQNPNVSNDPVIDFLLKLENTYLYRLWINWPVNVTAYFLDMRKGEFGEQYPNLTISIVLRQVGIILYHKQMLSDCSTRTIVIKMGHEAVSLEDVKLQLFIRIAPDTLDYHRLNLVFVEKKILQLFEAYILLQVVHNVAFQTYNCQSVRYPHKLGKRPFRIAFLFTRIYINFSNASTLLGFKEESLLIFDGVLFHKRYEELTKRAACICFRELDSAS</sequence>
<dbReference type="PhylomeDB" id="Q17P75"/>
<name>Q17P75_AEDAE</name>
<dbReference type="VEuPathDB" id="VectorBase:AAEL006228"/>
<dbReference type="PaxDb" id="7159-AAEL000426-PA"/>
<dbReference type="HOGENOM" id="CLU_032684_0_0_1"/>